<keyword evidence="8" id="KW-1185">Reference proteome</keyword>
<keyword evidence="3 5" id="KW-0326">Glycosidase</keyword>
<dbReference type="InterPro" id="IPR017853">
    <property type="entry name" value="GH"/>
</dbReference>
<dbReference type="Proteomes" id="UP000193689">
    <property type="component" value="Unassembled WGS sequence"/>
</dbReference>
<comment type="caution">
    <text evidence="7">The sequence shown here is derived from an EMBL/GenBank/DDBJ whole genome shotgun (WGS) entry which is preliminary data.</text>
</comment>
<evidence type="ECO:0000259" key="6">
    <source>
        <dbReference type="Pfam" id="PF00150"/>
    </source>
</evidence>
<accession>A0A1Y2E899</accession>
<dbReference type="GO" id="GO:0008422">
    <property type="term" value="F:beta-glucosidase activity"/>
    <property type="evidence" value="ECO:0007669"/>
    <property type="project" value="TreeGrafter"/>
</dbReference>
<keyword evidence="2 5" id="KW-0378">Hydrolase</keyword>
<evidence type="ECO:0000256" key="1">
    <source>
        <dbReference type="ARBA" id="ARBA00005641"/>
    </source>
</evidence>
<evidence type="ECO:0000256" key="5">
    <source>
        <dbReference type="RuleBase" id="RU361153"/>
    </source>
</evidence>
<dbReference type="InterPro" id="IPR001547">
    <property type="entry name" value="Glyco_hydro_5"/>
</dbReference>
<dbReference type="AlphaFoldDB" id="A0A1Y2E899"/>
<dbReference type="STRING" id="1141098.A0A1Y2E899"/>
<dbReference type="PANTHER" id="PTHR31297">
    <property type="entry name" value="GLUCAN ENDO-1,6-BETA-GLUCOSIDASE B"/>
    <property type="match status" value="1"/>
</dbReference>
<protein>
    <submittedName>
        <fullName evidence="7">Glycoside hydrolase superfamily</fullName>
    </submittedName>
</protein>
<name>A0A1Y2E899_9PEZI</name>
<feature type="domain" description="Glycoside hydrolase family 5" evidence="6">
    <location>
        <begin position="78"/>
        <end position="336"/>
    </location>
</feature>
<dbReference type="SUPFAM" id="SSF51445">
    <property type="entry name" value="(Trans)glycosidases"/>
    <property type="match status" value="1"/>
</dbReference>
<dbReference type="RefSeq" id="XP_040718417.1">
    <property type="nucleotide sequence ID" value="XM_040858202.1"/>
</dbReference>
<dbReference type="GeneID" id="63774414"/>
<comment type="similarity">
    <text evidence="1 5">Belongs to the glycosyl hydrolase 5 (cellulase A) family.</text>
</comment>
<dbReference type="GO" id="GO:0071555">
    <property type="term" value="P:cell wall organization"/>
    <property type="evidence" value="ECO:0007669"/>
    <property type="project" value="UniProtKB-KW"/>
</dbReference>
<dbReference type="InterPro" id="IPR050386">
    <property type="entry name" value="Glycosyl_hydrolase_5"/>
</dbReference>
<dbReference type="Pfam" id="PF00150">
    <property type="entry name" value="Cellulase"/>
    <property type="match status" value="1"/>
</dbReference>
<sequence>MATGMLKTSGMSIVDAAGNPVLLRGTSLGGWMMMENFMNGFPGREHQIRAALLKVLGKDKCDFFFDKFLEYFFMDKDAEFLASLGFNCLRVSFNYHHFEDDMNPFVIKEEGFKHVDRVLELCAKYKIYAILDLHAAPGGQNQDWHCDNPTGYAAFWDHKHFQDRVVNLWQVIAKRYRSNPWVAGYNPLNEPADSEWTRLLAFYDRIVPAIREVDPDHILFLEGNTFSMDFSGFDKVFPNSVYAVHDYCGFGFPNRIGRYQKLPEQDAYIRNMYDRKVEFMKKHNVPIWNGEFGPIYEKEETNPDWQIHNDERYEMLDRQIAIYTSESIAWSIWAYKDINIMGMLHVSPSTPWFQLLSPIIAKKRDLAVDSWAYDDAHLQPNLFGPLHKWFEDNIPPQFSKKYPWQWRMHMHVFRGIRGITMAEYMIPEWAELFRGKTFEELDALAGSWKYENCLQRERLNELLTTYAGMKAEDARLAGKVIQSEVRKDEEKIQQTTSGVGVFELAPDEVKRKKEMGKVTVKPVAVTV</sequence>
<dbReference type="PANTHER" id="PTHR31297:SF13">
    <property type="entry name" value="PUTATIVE-RELATED"/>
    <property type="match status" value="1"/>
</dbReference>
<evidence type="ECO:0000256" key="2">
    <source>
        <dbReference type="ARBA" id="ARBA00022801"/>
    </source>
</evidence>
<dbReference type="GO" id="GO:0009986">
    <property type="term" value="C:cell surface"/>
    <property type="evidence" value="ECO:0007669"/>
    <property type="project" value="TreeGrafter"/>
</dbReference>
<evidence type="ECO:0000256" key="4">
    <source>
        <dbReference type="ARBA" id="ARBA00023316"/>
    </source>
</evidence>
<dbReference type="Gene3D" id="3.20.20.80">
    <property type="entry name" value="Glycosidases"/>
    <property type="match status" value="1"/>
</dbReference>
<dbReference type="InParanoid" id="A0A1Y2E899"/>
<dbReference type="OrthoDB" id="1887033at2759"/>
<reference evidence="7 8" key="1">
    <citation type="submission" date="2016-07" db="EMBL/GenBank/DDBJ databases">
        <title>Pervasive Adenine N6-methylation of Active Genes in Fungi.</title>
        <authorList>
            <consortium name="DOE Joint Genome Institute"/>
            <person name="Mondo S.J."/>
            <person name="Dannebaum R.O."/>
            <person name="Kuo R.C."/>
            <person name="Labutti K."/>
            <person name="Haridas S."/>
            <person name="Kuo A."/>
            <person name="Salamov A."/>
            <person name="Ahrendt S.R."/>
            <person name="Lipzen A."/>
            <person name="Sullivan W."/>
            <person name="Andreopoulos W.B."/>
            <person name="Clum A."/>
            <person name="Lindquist E."/>
            <person name="Daum C."/>
            <person name="Ramamoorthy G.K."/>
            <person name="Gryganskyi A."/>
            <person name="Culley D."/>
            <person name="Magnuson J.K."/>
            <person name="James T.Y."/>
            <person name="O'Malley M.A."/>
            <person name="Stajich J.E."/>
            <person name="Spatafora J.W."/>
            <person name="Visel A."/>
            <person name="Grigoriev I.V."/>
        </authorList>
    </citation>
    <scope>NUCLEOTIDE SEQUENCE [LARGE SCALE GENOMIC DNA]</scope>
    <source>
        <strain evidence="7 8">CBS 129021</strain>
    </source>
</reference>
<proteinExistence type="inferred from homology"/>
<dbReference type="GO" id="GO:0005576">
    <property type="term" value="C:extracellular region"/>
    <property type="evidence" value="ECO:0007669"/>
    <property type="project" value="TreeGrafter"/>
</dbReference>
<evidence type="ECO:0000313" key="7">
    <source>
        <dbReference type="EMBL" id="ORY67793.1"/>
    </source>
</evidence>
<keyword evidence="4" id="KW-0961">Cell wall biogenesis/degradation</keyword>
<evidence type="ECO:0000313" key="8">
    <source>
        <dbReference type="Proteomes" id="UP000193689"/>
    </source>
</evidence>
<dbReference type="FunFam" id="3.20.20.80:FF:000130">
    <property type="entry name" value="Endoglucanase C"/>
    <property type="match status" value="1"/>
</dbReference>
<dbReference type="EMBL" id="MCFJ01000004">
    <property type="protein sequence ID" value="ORY67793.1"/>
    <property type="molecule type" value="Genomic_DNA"/>
</dbReference>
<organism evidence="7 8">
    <name type="scientific">Pseudomassariella vexata</name>
    <dbReference type="NCBI Taxonomy" id="1141098"/>
    <lineage>
        <taxon>Eukaryota</taxon>
        <taxon>Fungi</taxon>
        <taxon>Dikarya</taxon>
        <taxon>Ascomycota</taxon>
        <taxon>Pezizomycotina</taxon>
        <taxon>Sordariomycetes</taxon>
        <taxon>Xylariomycetidae</taxon>
        <taxon>Amphisphaeriales</taxon>
        <taxon>Pseudomassariaceae</taxon>
        <taxon>Pseudomassariella</taxon>
    </lineage>
</organism>
<evidence type="ECO:0000256" key="3">
    <source>
        <dbReference type="ARBA" id="ARBA00023295"/>
    </source>
</evidence>
<gene>
    <name evidence="7" type="ORF">BCR38DRAFT_407731</name>
</gene>
<dbReference type="GO" id="GO:0009251">
    <property type="term" value="P:glucan catabolic process"/>
    <property type="evidence" value="ECO:0007669"/>
    <property type="project" value="TreeGrafter"/>
</dbReference>